<feature type="active site" description="Proton acceptor" evidence="6">
    <location>
        <position position="351"/>
    </location>
</feature>
<dbReference type="PIRSF" id="PIRSF000429">
    <property type="entry name" value="Ac-CoA_Ac_transf"/>
    <property type="match status" value="1"/>
</dbReference>
<accession>A0A3M8D448</accession>
<dbReference type="FunFam" id="3.40.47.10:FF:000010">
    <property type="entry name" value="Acetyl-CoA acetyltransferase (Thiolase)"/>
    <property type="match status" value="1"/>
</dbReference>
<dbReference type="PROSITE" id="PS00099">
    <property type="entry name" value="THIOLASE_3"/>
    <property type="match status" value="1"/>
</dbReference>
<evidence type="ECO:0000256" key="4">
    <source>
        <dbReference type="ARBA" id="ARBA00023315"/>
    </source>
</evidence>
<comment type="similarity">
    <text evidence="1 7">Belongs to the thiolase-like superfamily. Thiolase family.</text>
</comment>
<proteinExistence type="inferred from homology"/>
<dbReference type="PANTHER" id="PTHR18919">
    <property type="entry name" value="ACETYL-COA C-ACYLTRANSFERASE"/>
    <property type="match status" value="1"/>
</dbReference>
<dbReference type="InterPro" id="IPR020613">
    <property type="entry name" value="Thiolase_CS"/>
</dbReference>
<evidence type="ECO:0000256" key="2">
    <source>
        <dbReference type="ARBA" id="ARBA00012705"/>
    </source>
</evidence>
<dbReference type="Proteomes" id="UP000281915">
    <property type="component" value="Unassembled WGS sequence"/>
</dbReference>
<evidence type="ECO:0000256" key="6">
    <source>
        <dbReference type="PIRSR" id="PIRSR000429-1"/>
    </source>
</evidence>
<dbReference type="CDD" id="cd00751">
    <property type="entry name" value="thiolase"/>
    <property type="match status" value="1"/>
</dbReference>
<feature type="domain" description="Thiolase N-terminal" evidence="8">
    <location>
        <begin position="6"/>
        <end position="265"/>
    </location>
</feature>
<dbReference type="InterPro" id="IPR020617">
    <property type="entry name" value="Thiolase_C"/>
</dbReference>
<feature type="active site" description="Acyl-thioester intermediate" evidence="6">
    <location>
        <position position="90"/>
    </location>
</feature>
<evidence type="ECO:0000256" key="3">
    <source>
        <dbReference type="ARBA" id="ARBA00022679"/>
    </source>
</evidence>
<dbReference type="InterPro" id="IPR002155">
    <property type="entry name" value="Thiolase"/>
</dbReference>
<evidence type="ECO:0000313" key="11">
    <source>
        <dbReference type="Proteomes" id="UP000281915"/>
    </source>
</evidence>
<dbReference type="InterPro" id="IPR020615">
    <property type="entry name" value="Thiolase_acyl_enz_int_AS"/>
</dbReference>
<protein>
    <recommendedName>
        <fullName evidence="2">acetyl-CoA C-acetyltransferase</fullName>
        <ecNumber evidence="2">2.3.1.9</ecNumber>
    </recommendedName>
    <alternativeName>
        <fullName evidence="5">Acetoacetyl-CoA thiolase</fullName>
    </alternativeName>
</protein>
<dbReference type="InterPro" id="IPR020616">
    <property type="entry name" value="Thiolase_N"/>
</dbReference>
<feature type="domain" description="Thiolase C-terminal" evidence="9">
    <location>
        <begin position="273"/>
        <end position="395"/>
    </location>
</feature>
<dbReference type="Gene3D" id="3.40.47.10">
    <property type="match status" value="2"/>
</dbReference>
<dbReference type="InterPro" id="IPR016039">
    <property type="entry name" value="Thiolase-like"/>
</dbReference>
<name>A0A3M8D448_9BACL</name>
<dbReference type="SUPFAM" id="SSF53901">
    <property type="entry name" value="Thiolase-like"/>
    <property type="match status" value="2"/>
</dbReference>
<dbReference type="EMBL" id="RHHT01000009">
    <property type="protein sequence ID" value="RNB82683.1"/>
    <property type="molecule type" value="Genomic_DNA"/>
</dbReference>
<dbReference type="GO" id="GO:0003985">
    <property type="term" value="F:acetyl-CoA C-acetyltransferase activity"/>
    <property type="evidence" value="ECO:0007669"/>
    <property type="project" value="UniProtKB-EC"/>
</dbReference>
<keyword evidence="4 7" id="KW-0012">Acyltransferase</keyword>
<dbReference type="Pfam" id="PF02803">
    <property type="entry name" value="Thiolase_C"/>
    <property type="match status" value="1"/>
</dbReference>
<dbReference type="PROSITE" id="PS00737">
    <property type="entry name" value="THIOLASE_2"/>
    <property type="match status" value="1"/>
</dbReference>
<evidence type="ECO:0000259" key="9">
    <source>
        <dbReference type="Pfam" id="PF02803"/>
    </source>
</evidence>
<sequence length="397" mass="41307">MGQKEIVIASAVRTAIGSFQGSLAGVSATQLGGIVLEAALERAGVSKDVVDEVIMGNVLQAGLGQNPARQASIRAGLAHEVPSMTINKVCGSGLKAVHLAVQAIVSGDSDVVLAGGMENMSQAPYLMEGARSGYRMGDQKVVDSMIRDGLWCAFNDYHMGITAENLCTKYEISREEQDEFAAWSQEKAQKALESGRFQDEIVPVPIPQRKGDPILFAVDEFPRAGVTAEALGKLKPAFKKDGTVTAGNASGINDGAAALLIMSREKADELGVKPLARIIANASAGVDPSIMGYGPVPATERVLAKAGLTLEQMDLIEANEAFAVQSLAVGKALGINPDKLNVNGGAIALGHPIGASGARILVSLVHELQKREGVKYGLATLCIGGGQGVATVVEKLK</sequence>
<gene>
    <name evidence="10" type="ORF">EDM58_06205</name>
</gene>
<dbReference type="Pfam" id="PF00108">
    <property type="entry name" value="Thiolase_N"/>
    <property type="match status" value="1"/>
</dbReference>
<dbReference type="EC" id="2.3.1.9" evidence="2"/>
<evidence type="ECO:0000256" key="7">
    <source>
        <dbReference type="RuleBase" id="RU003557"/>
    </source>
</evidence>
<reference evidence="10 11" key="1">
    <citation type="submission" date="2018-10" db="EMBL/GenBank/DDBJ databases">
        <title>Phylogenomics of Brevibacillus.</title>
        <authorList>
            <person name="Dunlap C."/>
        </authorList>
    </citation>
    <scope>NUCLEOTIDE SEQUENCE [LARGE SCALE GENOMIC DNA]</scope>
    <source>
        <strain evidence="10 11">JCM 15085</strain>
    </source>
</reference>
<evidence type="ECO:0000256" key="5">
    <source>
        <dbReference type="ARBA" id="ARBA00030755"/>
    </source>
</evidence>
<evidence type="ECO:0000259" key="8">
    <source>
        <dbReference type="Pfam" id="PF00108"/>
    </source>
</evidence>
<dbReference type="InterPro" id="IPR020610">
    <property type="entry name" value="Thiolase_AS"/>
</dbReference>
<dbReference type="RefSeq" id="WP_122912579.1">
    <property type="nucleotide sequence ID" value="NZ_JBNNOX010000029.1"/>
</dbReference>
<keyword evidence="3 7" id="KW-0808">Transferase</keyword>
<evidence type="ECO:0000313" key="10">
    <source>
        <dbReference type="EMBL" id="RNB82683.1"/>
    </source>
</evidence>
<evidence type="ECO:0000256" key="1">
    <source>
        <dbReference type="ARBA" id="ARBA00010982"/>
    </source>
</evidence>
<dbReference type="PANTHER" id="PTHR18919:SF107">
    <property type="entry name" value="ACETYL-COA ACETYLTRANSFERASE, CYTOSOLIC"/>
    <property type="match status" value="1"/>
</dbReference>
<dbReference type="NCBIfam" id="TIGR01930">
    <property type="entry name" value="AcCoA-C-Actrans"/>
    <property type="match status" value="1"/>
</dbReference>
<comment type="caution">
    <text evidence="10">The sequence shown here is derived from an EMBL/GenBank/DDBJ whole genome shotgun (WGS) entry which is preliminary data.</text>
</comment>
<organism evidence="10 11">
    <name type="scientific">Brevibacillus panacihumi</name>
    <dbReference type="NCBI Taxonomy" id="497735"/>
    <lineage>
        <taxon>Bacteria</taxon>
        <taxon>Bacillati</taxon>
        <taxon>Bacillota</taxon>
        <taxon>Bacilli</taxon>
        <taxon>Bacillales</taxon>
        <taxon>Paenibacillaceae</taxon>
        <taxon>Brevibacillus</taxon>
    </lineage>
</organism>
<dbReference type="PROSITE" id="PS00098">
    <property type="entry name" value="THIOLASE_1"/>
    <property type="match status" value="1"/>
</dbReference>
<feature type="active site" description="Proton acceptor" evidence="6">
    <location>
        <position position="382"/>
    </location>
</feature>
<dbReference type="AlphaFoldDB" id="A0A3M8D448"/>